<feature type="binding site" evidence="8">
    <location>
        <position position="13"/>
    </location>
    <ligand>
        <name>Mg(2+)</name>
        <dbReference type="ChEBI" id="CHEBI:18420"/>
    </ligand>
</feature>
<evidence type="ECO:0000313" key="13">
    <source>
        <dbReference type="EMBL" id="WAD00799.1"/>
    </source>
</evidence>
<dbReference type="FunFam" id="3.90.170.10:FF:000001">
    <property type="entry name" value="Adenylosuccinate synthetase"/>
    <property type="match status" value="1"/>
</dbReference>
<gene>
    <name evidence="8" type="primary">purA</name>
    <name evidence="11" type="ORF">JK167_02090</name>
    <name evidence="13" type="ORF">ORR04_07570</name>
    <name evidence="12" type="ORF">UCCLBBS449_0263</name>
</gene>
<dbReference type="Gene3D" id="3.90.170.10">
    <property type="entry name" value="Adenylosuccinate Synthetase, subunit A, domain 3"/>
    <property type="match status" value="1"/>
</dbReference>
<evidence type="ECO:0000256" key="9">
    <source>
        <dbReference type="PROSITE-ProRule" id="PRU10134"/>
    </source>
</evidence>
<feature type="binding site" description="in other chain" evidence="8">
    <location>
        <position position="127"/>
    </location>
    <ligand>
        <name>IMP</name>
        <dbReference type="ChEBI" id="CHEBI:58053"/>
        <note>ligand shared between dimeric partners</note>
    </ligand>
</feature>
<comment type="catalytic activity">
    <reaction evidence="8 10">
        <text>IMP + L-aspartate + GTP = N(6)-(1,2-dicarboxyethyl)-AMP + GDP + phosphate + 2 H(+)</text>
        <dbReference type="Rhea" id="RHEA:15753"/>
        <dbReference type="ChEBI" id="CHEBI:15378"/>
        <dbReference type="ChEBI" id="CHEBI:29991"/>
        <dbReference type="ChEBI" id="CHEBI:37565"/>
        <dbReference type="ChEBI" id="CHEBI:43474"/>
        <dbReference type="ChEBI" id="CHEBI:57567"/>
        <dbReference type="ChEBI" id="CHEBI:58053"/>
        <dbReference type="ChEBI" id="CHEBI:58189"/>
        <dbReference type="EC" id="6.3.4.4"/>
    </reaction>
</comment>
<evidence type="ECO:0000256" key="6">
    <source>
        <dbReference type="ARBA" id="ARBA00022842"/>
    </source>
</evidence>
<evidence type="ECO:0000256" key="3">
    <source>
        <dbReference type="ARBA" id="ARBA00022723"/>
    </source>
</evidence>
<feature type="binding site" description="in other chain" evidence="8">
    <location>
        <position position="237"/>
    </location>
    <ligand>
        <name>IMP</name>
        <dbReference type="ChEBI" id="CHEBI:58053"/>
        <note>ligand shared between dimeric partners</note>
    </ligand>
</feature>
<accession>A0A0C1PW69</accession>
<feature type="binding site" description="in other chain" evidence="8">
    <location>
        <position position="301"/>
    </location>
    <ligand>
        <name>IMP</name>
        <dbReference type="ChEBI" id="CHEBI:58053"/>
        <note>ligand shared between dimeric partners</note>
    </ligand>
</feature>
<reference evidence="13" key="4">
    <citation type="submission" date="2022-11" db="EMBL/GenBank/DDBJ databases">
        <title>Whole genome sequence of Levilactobacillus brevis SMB091.</title>
        <authorList>
            <person name="Kim J.-M."/>
            <person name="Kim O.-C."/>
            <person name="Choi Y.H."/>
            <person name="Han N.S."/>
            <person name="Hurh B."/>
        </authorList>
    </citation>
    <scope>NUCLEOTIDE SEQUENCE</scope>
    <source>
        <strain evidence="13">SMB091</strain>
    </source>
</reference>
<dbReference type="SMART" id="SM00788">
    <property type="entry name" value="Adenylsucc_synt"/>
    <property type="match status" value="1"/>
</dbReference>
<dbReference type="Proteomes" id="UP001164768">
    <property type="component" value="Chromosome"/>
</dbReference>
<dbReference type="PANTHER" id="PTHR11846:SF0">
    <property type="entry name" value="ADENYLOSUCCINATE SYNTHETASE"/>
    <property type="match status" value="1"/>
</dbReference>
<name>A0A0C1PW69_LEVBR</name>
<dbReference type="Proteomes" id="UP000676478">
    <property type="component" value="Unassembled WGS sequence"/>
</dbReference>
<keyword evidence="4 8" id="KW-0547">Nucleotide-binding</keyword>
<dbReference type="OMA" id="FHHAKPI"/>
<dbReference type="Gene3D" id="1.10.300.10">
    <property type="entry name" value="Adenylosuccinate Synthetase, subunit A, domain 2"/>
    <property type="match status" value="1"/>
</dbReference>
<reference evidence="11" key="3">
    <citation type="submission" date="2022-09" db="EMBL/GenBank/DDBJ databases">
        <title>Genome-inferred correspondence between phylogeny and metabolic traits in the wild Drosophila gut microbiome.</title>
        <authorList>
            <person name="Bueno E."/>
            <person name="Blow F."/>
            <person name="Douglas A.E."/>
        </authorList>
    </citation>
    <scope>NUCLEOTIDE SEQUENCE</scope>
    <source>
        <strain evidence="11">Dm-2019-70</strain>
    </source>
</reference>
<evidence type="ECO:0000256" key="5">
    <source>
        <dbReference type="ARBA" id="ARBA00022755"/>
    </source>
</evidence>
<feature type="binding site" evidence="8">
    <location>
        <begin position="12"/>
        <end position="18"/>
    </location>
    <ligand>
        <name>GTP</name>
        <dbReference type="ChEBI" id="CHEBI:37565"/>
    </ligand>
</feature>
<comment type="similarity">
    <text evidence="8 10">Belongs to the adenylosuccinate synthetase family.</text>
</comment>
<proteinExistence type="inferred from homology"/>
<comment type="pathway">
    <text evidence="8 10">Purine metabolism; AMP biosynthesis via de novo pathway; AMP from IMP: step 1/2.</text>
</comment>
<evidence type="ECO:0000313" key="11">
    <source>
        <dbReference type="EMBL" id="MBS1009623.1"/>
    </source>
</evidence>
<evidence type="ECO:0000256" key="10">
    <source>
        <dbReference type="RuleBase" id="RU000520"/>
    </source>
</evidence>
<dbReference type="InterPro" id="IPR027417">
    <property type="entry name" value="P-loop_NTPase"/>
</dbReference>
<sequence>MSSTVVVGSQWGDEGKGKITDFLSEKADVIARYQGGDNAGHTIVFNGQTFKLRLIPSGIFYADKTSVIGNGVVLNPQSLIEELTYLHDNGVATDNLRISDRAHVILPYHILLDQAQEKAKASKIGTTNKGIGPAYMDKAERIGIRVADLLDHDIFAEKLHQNLIEKNKVLTKLYDEEPLNYDDIFETYYALGQQLKGYVTDTSVVINDALDAGKNVLFEGAQGVMLDIDHGTYPFVTSSNPVAGGVTIGSGVGPTKIDHVVGVCKAYTSRVGDGPFPTELFDEIGDTIRETGHEYGTVTKRPRRIGWFDSVVLRHAKRVSGLTTLSLNCLDVLTGLKTVKICKAYQLNGETIYHYPASLVDLDACQPVYEELPGWDEDITHCRSVAELPANAQTYVKRLAELVGVEIATLSVGPDREQTNILQDVWNA</sequence>
<dbReference type="GO" id="GO:0044208">
    <property type="term" value="P:'de novo' AMP biosynthetic process"/>
    <property type="evidence" value="ECO:0007669"/>
    <property type="project" value="UniProtKB-UniRule"/>
</dbReference>
<evidence type="ECO:0000256" key="4">
    <source>
        <dbReference type="ARBA" id="ARBA00022741"/>
    </source>
</evidence>
<feature type="binding site" evidence="8">
    <location>
        <position position="40"/>
    </location>
    <ligand>
        <name>Mg(2+)</name>
        <dbReference type="ChEBI" id="CHEBI:18420"/>
    </ligand>
</feature>
<dbReference type="InterPro" id="IPR018220">
    <property type="entry name" value="Adenylosuccin_syn_GTP-bd"/>
</dbReference>
<comment type="cofactor">
    <cofactor evidence="8">
        <name>Mg(2+)</name>
        <dbReference type="ChEBI" id="CHEBI:18420"/>
    </cofactor>
    <text evidence="8">Binds 1 Mg(2+) ion per subunit.</text>
</comment>
<evidence type="ECO:0000313" key="15">
    <source>
        <dbReference type="Proteomes" id="UP000676478"/>
    </source>
</evidence>
<keyword evidence="8" id="KW-0963">Cytoplasm</keyword>
<dbReference type="Proteomes" id="UP000307074">
    <property type="component" value="Chromosome"/>
</dbReference>
<evidence type="ECO:0000313" key="14">
    <source>
        <dbReference type="Proteomes" id="UP000307074"/>
    </source>
</evidence>
<feature type="binding site" description="in other chain" evidence="8">
    <location>
        <begin position="38"/>
        <end position="41"/>
    </location>
    <ligand>
        <name>IMP</name>
        <dbReference type="ChEBI" id="CHEBI:58053"/>
        <note>ligand shared between dimeric partners</note>
    </ligand>
</feature>
<dbReference type="OrthoDB" id="9807553at2"/>
<dbReference type="NCBIfam" id="TIGR00184">
    <property type="entry name" value="purA"/>
    <property type="match status" value="1"/>
</dbReference>
<keyword evidence="3 8" id="KW-0479">Metal-binding</keyword>
<dbReference type="PANTHER" id="PTHR11846">
    <property type="entry name" value="ADENYLOSUCCINATE SYNTHETASE"/>
    <property type="match status" value="1"/>
</dbReference>
<dbReference type="PROSITE" id="PS01266">
    <property type="entry name" value="ADENYLOSUCCIN_SYN_1"/>
    <property type="match status" value="1"/>
</dbReference>
<organism evidence="11 15">
    <name type="scientific">Levilactobacillus brevis</name>
    <name type="common">Lactobacillus brevis</name>
    <dbReference type="NCBI Taxonomy" id="1580"/>
    <lineage>
        <taxon>Bacteria</taxon>
        <taxon>Bacillati</taxon>
        <taxon>Bacillota</taxon>
        <taxon>Bacilli</taxon>
        <taxon>Lactobacillales</taxon>
        <taxon>Lactobacillaceae</taxon>
        <taxon>Levilactobacillus</taxon>
    </lineage>
</organism>
<keyword evidence="7 8" id="KW-0342">GTP-binding</keyword>
<comment type="subunit">
    <text evidence="1 8">Homodimer.</text>
</comment>
<dbReference type="PROSITE" id="PS00513">
    <property type="entry name" value="ADENYLOSUCCIN_SYN_2"/>
    <property type="match status" value="1"/>
</dbReference>
<dbReference type="GO" id="GO:0000287">
    <property type="term" value="F:magnesium ion binding"/>
    <property type="evidence" value="ECO:0007669"/>
    <property type="project" value="UniProtKB-UniRule"/>
</dbReference>
<evidence type="ECO:0000256" key="2">
    <source>
        <dbReference type="ARBA" id="ARBA00022598"/>
    </source>
</evidence>
<keyword evidence="5 8" id="KW-0658">Purine biosynthesis</keyword>
<dbReference type="GO" id="GO:0004019">
    <property type="term" value="F:adenylosuccinate synthase activity"/>
    <property type="evidence" value="ECO:0007669"/>
    <property type="project" value="UniProtKB-UniRule"/>
</dbReference>
<dbReference type="EMBL" id="JAERKF010000002">
    <property type="protein sequence ID" value="MBS1009623.1"/>
    <property type="molecule type" value="Genomic_DNA"/>
</dbReference>
<feature type="binding site" description="in other chain" evidence="8">
    <location>
        <begin position="13"/>
        <end position="16"/>
    </location>
    <ligand>
        <name>IMP</name>
        <dbReference type="ChEBI" id="CHEBI:58053"/>
        <note>ligand shared between dimeric partners</note>
    </ligand>
</feature>
<feature type="active site" evidence="9">
    <location>
        <position position="138"/>
    </location>
</feature>
<feature type="binding site" evidence="8">
    <location>
        <begin position="297"/>
        <end position="303"/>
    </location>
    <ligand>
        <name>substrate</name>
    </ligand>
</feature>
<dbReference type="EMBL" id="CP031198">
    <property type="protein sequence ID" value="QCZ52257.1"/>
    <property type="molecule type" value="Genomic_DNA"/>
</dbReference>
<reference evidence="11" key="2">
    <citation type="submission" date="2020-12" db="EMBL/GenBank/DDBJ databases">
        <authorList>
            <person name="Mcmullen J.G."/>
        </authorList>
    </citation>
    <scope>NUCLEOTIDE SEQUENCE</scope>
    <source>
        <strain evidence="11">Dm-2019-70</strain>
    </source>
</reference>
<dbReference type="InterPro" id="IPR042110">
    <property type="entry name" value="Adenylosuccinate_synth_dom2"/>
</dbReference>
<keyword evidence="2 8" id="KW-0436">Ligase</keyword>
<feature type="binding site" description="in other chain" evidence="8">
    <location>
        <position position="222"/>
    </location>
    <ligand>
        <name>IMP</name>
        <dbReference type="ChEBI" id="CHEBI:58053"/>
        <note>ligand shared between dimeric partners</note>
    </ligand>
</feature>
<feature type="binding site" evidence="8">
    <location>
        <begin position="411"/>
        <end position="413"/>
    </location>
    <ligand>
        <name>GTP</name>
        <dbReference type="ChEBI" id="CHEBI:37565"/>
    </ligand>
</feature>
<dbReference type="SMR" id="A0A0C1PW69"/>
<feature type="binding site" evidence="8">
    <location>
        <begin position="40"/>
        <end position="42"/>
    </location>
    <ligand>
        <name>GTP</name>
        <dbReference type="ChEBI" id="CHEBI:37565"/>
    </ligand>
</feature>
<dbReference type="FunFam" id="1.10.300.10:FF:000001">
    <property type="entry name" value="Adenylosuccinate synthetase"/>
    <property type="match status" value="1"/>
</dbReference>
<dbReference type="GO" id="GO:0046040">
    <property type="term" value="P:IMP metabolic process"/>
    <property type="evidence" value="ECO:0007669"/>
    <property type="project" value="TreeGrafter"/>
</dbReference>
<dbReference type="AlphaFoldDB" id="A0A0C1PW69"/>
<dbReference type="UniPathway" id="UPA00075">
    <property type="reaction ID" value="UER00335"/>
</dbReference>
<dbReference type="HAMAP" id="MF_00011">
    <property type="entry name" value="Adenylosucc_synth"/>
    <property type="match status" value="1"/>
</dbReference>
<dbReference type="CDD" id="cd03108">
    <property type="entry name" value="AdSS"/>
    <property type="match status" value="1"/>
</dbReference>
<dbReference type="EC" id="6.3.4.4" evidence="8 10"/>
<dbReference type="NCBIfam" id="NF002223">
    <property type="entry name" value="PRK01117.1"/>
    <property type="match status" value="1"/>
</dbReference>
<dbReference type="GO" id="GO:0005525">
    <property type="term" value="F:GTP binding"/>
    <property type="evidence" value="ECO:0007669"/>
    <property type="project" value="UniProtKB-UniRule"/>
</dbReference>
<evidence type="ECO:0000256" key="1">
    <source>
        <dbReference type="ARBA" id="ARBA00011738"/>
    </source>
</evidence>
<protein>
    <recommendedName>
        <fullName evidence="8 10">Adenylosuccinate synthetase</fullName>
        <shortName evidence="8">AMPSase</shortName>
        <shortName evidence="8">AdSS</shortName>
        <ecNumber evidence="8 10">6.3.4.4</ecNumber>
    </recommendedName>
    <alternativeName>
        <fullName evidence="8">IMP--aspartate ligase</fullName>
    </alternativeName>
</protein>
<feature type="active site" description="Proton acceptor" evidence="8">
    <location>
        <position position="13"/>
    </location>
</feature>
<dbReference type="InterPro" id="IPR042111">
    <property type="entry name" value="Adenylosuccinate_synth_dom3"/>
</dbReference>
<feature type="active site" description="Proton donor" evidence="8">
    <location>
        <position position="41"/>
    </location>
</feature>
<dbReference type="EMBL" id="CP113117">
    <property type="protein sequence ID" value="WAD00799.1"/>
    <property type="molecule type" value="Genomic_DNA"/>
</dbReference>
<evidence type="ECO:0000256" key="8">
    <source>
        <dbReference type="HAMAP-Rule" id="MF_00011"/>
    </source>
</evidence>
<dbReference type="InterPro" id="IPR033128">
    <property type="entry name" value="Adenylosuccin_syn_Lys_AS"/>
</dbReference>
<dbReference type="InterPro" id="IPR001114">
    <property type="entry name" value="Adenylosuccinate_synthetase"/>
</dbReference>
<dbReference type="GeneID" id="56992024"/>
<dbReference type="RefSeq" id="WP_011667021.1">
    <property type="nucleotide sequence ID" value="NZ_BBOW01000054.1"/>
</dbReference>
<feature type="binding site" evidence="8">
    <location>
        <position position="141"/>
    </location>
    <ligand>
        <name>IMP</name>
        <dbReference type="ChEBI" id="CHEBI:58053"/>
        <note>ligand shared between dimeric partners</note>
    </ligand>
</feature>
<dbReference type="Pfam" id="PF00709">
    <property type="entry name" value="Adenylsucc_synt"/>
    <property type="match status" value="1"/>
</dbReference>
<dbReference type="Gene3D" id="3.40.440.10">
    <property type="entry name" value="Adenylosuccinate Synthetase, subunit A, domain 1"/>
    <property type="match status" value="1"/>
</dbReference>
<evidence type="ECO:0000256" key="7">
    <source>
        <dbReference type="ARBA" id="ARBA00023134"/>
    </source>
</evidence>
<dbReference type="GO" id="GO:0005737">
    <property type="term" value="C:cytoplasm"/>
    <property type="evidence" value="ECO:0007669"/>
    <property type="project" value="UniProtKB-SubCell"/>
</dbReference>
<keyword evidence="6 8" id="KW-0460">Magnesium</keyword>
<comment type="function">
    <text evidence="8">Plays an important role in the de novo pathway of purine nucleotide biosynthesis. Catalyzes the first committed step in the biosynthesis of AMP from IMP.</text>
</comment>
<dbReference type="InterPro" id="IPR042109">
    <property type="entry name" value="Adenylosuccinate_synth_dom1"/>
</dbReference>
<feature type="binding site" evidence="8">
    <location>
        <position position="303"/>
    </location>
    <ligand>
        <name>GTP</name>
        <dbReference type="ChEBI" id="CHEBI:37565"/>
    </ligand>
</feature>
<feature type="binding site" evidence="8">
    <location>
        <begin position="329"/>
        <end position="331"/>
    </location>
    <ligand>
        <name>GTP</name>
        <dbReference type="ChEBI" id="CHEBI:37565"/>
    </ligand>
</feature>
<evidence type="ECO:0000313" key="12">
    <source>
        <dbReference type="EMBL" id="QCZ52257.1"/>
    </source>
</evidence>
<reference evidence="12 14" key="1">
    <citation type="submission" date="2018-07" db="EMBL/GenBank/DDBJ databases">
        <authorList>
            <person name="Feyereisen M."/>
        </authorList>
    </citation>
    <scope>NUCLEOTIDE SEQUENCE [LARGE SCALE GENOMIC DNA]</scope>
    <source>
        <strain evidence="12 14">UCCLBBS449</strain>
    </source>
</reference>
<comment type="subcellular location">
    <subcellularLocation>
        <location evidence="8">Cytoplasm</location>
    </subcellularLocation>
</comment>
<dbReference type="SUPFAM" id="SSF52540">
    <property type="entry name" value="P-loop containing nucleoside triphosphate hydrolases"/>
    <property type="match status" value="1"/>
</dbReference>